<dbReference type="AlphaFoldDB" id="A0A498HHF3"/>
<evidence type="ECO:0000256" key="2">
    <source>
        <dbReference type="SAM" id="SignalP"/>
    </source>
</evidence>
<evidence type="ECO:0000313" key="3">
    <source>
        <dbReference type="EMBL" id="RXH68787.1"/>
    </source>
</evidence>
<feature type="chain" id="PRO_5019763879" evidence="2">
    <location>
        <begin position="18"/>
        <end position="153"/>
    </location>
</feature>
<dbReference type="PANTHER" id="PTHR33181">
    <property type="entry name" value="OS01G0778500 PROTEIN"/>
    <property type="match status" value="1"/>
</dbReference>
<proteinExistence type="predicted"/>
<sequence length="153" mass="17621">MCRWFLLVVVSTAFVLIERDESAGLAGIRSSTAAVRVSGGKRKGRKKVKVIKERLMDFWDKMIFPVRRVWLAVSTRVKDRKNGDGLLKLHDDVQTCGYQDVQVMWQMLSGDRDNHPPAKRKHQRHRPFRRIFEWSSNNNSSKTSPLSSNHACA</sequence>
<dbReference type="PANTHER" id="PTHR33181:SF19">
    <property type="entry name" value="OS04G0658200 PROTEIN"/>
    <property type="match status" value="1"/>
</dbReference>
<protein>
    <submittedName>
        <fullName evidence="3">Uncharacterized protein</fullName>
    </submittedName>
</protein>
<organism evidence="3 4">
    <name type="scientific">Malus domestica</name>
    <name type="common">Apple</name>
    <name type="synonym">Pyrus malus</name>
    <dbReference type="NCBI Taxonomy" id="3750"/>
    <lineage>
        <taxon>Eukaryota</taxon>
        <taxon>Viridiplantae</taxon>
        <taxon>Streptophyta</taxon>
        <taxon>Embryophyta</taxon>
        <taxon>Tracheophyta</taxon>
        <taxon>Spermatophyta</taxon>
        <taxon>Magnoliopsida</taxon>
        <taxon>eudicotyledons</taxon>
        <taxon>Gunneridae</taxon>
        <taxon>Pentapetalae</taxon>
        <taxon>rosids</taxon>
        <taxon>fabids</taxon>
        <taxon>Rosales</taxon>
        <taxon>Rosaceae</taxon>
        <taxon>Amygdaloideae</taxon>
        <taxon>Maleae</taxon>
        <taxon>Malus</taxon>
    </lineage>
</organism>
<feature type="compositionally biased region" description="Polar residues" evidence="1">
    <location>
        <begin position="134"/>
        <end position="153"/>
    </location>
</feature>
<accession>A0A498HHF3</accession>
<reference evidence="3 4" key="1">
    <citation type="submission" date="2018-10" db="EMBL/GenBank/DDBJ databases">
        <title>A high-quality apple genome assembly.</title>
        <authorList>
            <person name="Hu J."/>
        </authorList>
    </citation>
    <scope>NUCLEOTIDE SEQUENCE [LARGE SCALE GENOMIC DNA]</scope>
    <source>
        <strain evidence="4">cv. HFTH1</strain>
        <tissue evidence="3">Young leaf</tissue>
    </source>
</reference>
<evidence type="ECO:0000313" key="4">
    <source>
        <dbReference type="Proteomes" id="UP000290289"/>
    </source>
</evidence>
<evidence type="ECO:0000256" key="1">
    <source>
        <dbReference type="SAM" id="MobiDB-lite"/>
    </source>
</evidence>
<feature type="compositionally biased region" description="Basic residues" evidence="1">
    <location>
        <begin position="117"/>
        <end position="129"/>
    </location>
</feature>
<feature type="signal peptide" evidence="2">
    <location>
        <begin position="1"/>
        <end position="17"/>
    </location>
</feature>
<keyword evidence="2" id="KW-0732">Signal</keyword>
<dbReference type="Proteomes" id="UP000290289">
    <property type="component" value="Chromosome 17"/>
</dbReference>
<name>A0A498HHF3_MALDO</name>
<feature type="region of interest" description="Disordered" evidence="1">
    <location>
        <begin position="111"/>
        <end position="153"/>
    </location>
</feature>
<dbReference type="EMBL" id="RDQH01000343">
    <property type="protein sequence ID" value="RXH68787.1"/>
    <property type="molecule type" value="Genomic_DNA"/>
</dbReference>
<gene>
    <name evidence="3" type="ORF">DVH24_031120</name>
</gene>
<keyword evidence="4" id="KW-1185">Reference proteome</keyword>
<comment type="caution">
    <text evidence="3">The sequence shown here is derived from an EMBL/GenBank/DDBJ whole genome shotgun (WGS) entry which is preliminary data.</text>
</comment>